<comment type="caution">
    <text evidence="2">The sequence shown here is derived from an EMBL/GenBank/DDBJ whole genome shotgun (WGS) entry which is preliminary data.</text>
</comment>
<gene>
    <name evidence="2" type="ORF">TWF694_001299</name>
</gene>
<dbReference type="Pfam" id="PF22998">
    <property type="entry name" value="GNAT_LYC1-like"/>
    <property type="match status" value="1"/>
</dbReference>
<feature type="domain" description="LYC1 C-terminal" evidence="1">
    <location>
        <begin position="212"/>
        <end position="439"/>
    </location>
</feature>
<dbReference type="InterPro" id="IPR053013">
    <property type="entry name" value="LAT"/>
</dbReference>
<dbReference type="InterPro" id="IPR055100">
    <property type="entry name" value="GNAT_LYC1-like"/>
</dbReference>
<evidence type="ECO:0000259" key="1">
    <source>
        <dbReference type="Pfam" id="PF22998"/>
    </source>
</evidence>
<sequence>MAFHRLQILNRQIQPNSLVEMAPSTTSPSSPILSSSPIDVKHPDLVIRQATIPERHQTWVINKESWAGILSENAYYLREAHISSQDLTRNGGITYWILVDPAAPCDGACPQSPDHILSACEAIRKPSLIVRQDGEVEEVICWCIGSVYTAERHRGKGYAKTMLQLLGHQLKEFRDPSDPKRANLRVGFSVLYSDIGKKFYAKIGWQPHQSSHISFPAKLPSSVSSAKVKNVLKSDLRALCAADCTHVRRLVTRSSFPAGLKARCVQFPTKEVMDWHHAREEYIGQYVTTKAPMIKGAWAAITQGAEYPPKEGSEGLDAVWAIWTHDFGLKKLVFLRLHIPPIDKSNQDAAHQALRQVVISAVREAEAWGFKEIISWNPTDATENAVASVFGKESEGGYDLVHREMDSIASLMWYDREEGSEEVEPEGIEWCVNEKFAWC</sequence>
<dbReference type="PANTHER" id="PTHR34815">
    <property type="entry name" value="LYSINE ACETYLTRANSFERASE"/>
    <property type="match status" value="1"/>
</dbReference>
<evidence type="ECO:0000313" key="3">
    <source>
        <dbReference type="Proteomes" id="UP001365542"/>
    </source>
</evidence>
<organism evidence="2 3">
    <name type="scientific">Orbilia ellipsospora</name>
    <dbReference type="NCBI Taxonomy" id="2528407"/>
    <lineage>
        <taxon>Eukaryota</taxon>
        <taxon>Fungi</taxon>
        <taxon>Dikarya</taxon>
        <taxon>Ascomycota</taxon>
        <taxon>Pezizomycotina</taxon>
        <taxon>Orbiliomycetes</taxon>
        <taxon>Orbiliales</taxon>
        <taxon>Orbiliaceae</taxon>
        <taxon>Orbilia</taxon>
    </lineage>
</organism>
<dbReference type="AlphaFoldDB" id="A0AAV9XR84"/>
<dbReference type="InterPro" id="IPR016181">
    <property type="entry name" value="Acyl_CoA_acyltransferase"/>
</dbReference>
<evidence type="ECO:0000313" key="2">
    <source>
        <dbReference type="EMBL" id="KAK6544610.1"/>
    </source>
</evidence>
<reference evidence="2 3" key="1">
    <citation type="submission" date="2019-10" db="EMBL/GenBank/DDBJ databases">
        <authorList>
            <person name="Palmer J.M."/>
        </authorList>
    </citation>
    <scope>NUCLEOTIDE SEQUENCE [LARGE SCALE GENOMIC DNA]</scope>
    <source>
        <strain evidence="2 3">TWF694</strain>
    </source>
</reference>
<dbReference type="Gene3D" id="3.40.630.30">
    <property type="match status" value="1"/>
</dbReference>
<keyword evidence="3" id="KW-1185">Reference proteome</keyword>
<accession>A0AAV9XR84</accession>
<name>A0AAV9XR84_9PEZI</name>
<dbReference type="EMBL" id="JAVHJO010000001">
    <property type="protein sequence ID" value="KAK6544610.1"/>
    <property type="molecule type" value="Genomic_DNA"/>
</dbReference>
<proteinExistence type="predicted"/>
<dbReference type="SUPFAM" id="SSF55729">
    <property type="entry name" value="Acyl-CoA N-acyltransferases (Nat)"/>
    <property type="match status" value="1"/>
</dbReference>
<dbReference type="Proteomes" id="UP001365542">
    <property type="component" value="Unassembled WGS sequence"/>
</dbReference>
<protein>
    <recommendedName>
        <fullName evidence="1">LYC1 C-terminal domain-containing protein</fullName>
    </recommendedName>
</protein>
<dbReference type="PANTHER" id="PTHR34815:SF2">
    <property type="entry name" value="N-ACETYLTRANSFERASE DOMAIN-CONTAINING PROTEIN"/>
    <property type="match status" value="1"/>
</dbReference>